<keyword evidence="1" id="KW-0812">Transmembrane</keyword>
<protein>
    <submittedName>
        <fullName evidence="2">Uncharacterized protein</fullName>
    </submittedName>
</protein>
<feature type="transmembrane region" description="Helical" evidence="1">
    <location>
        <begin position="32"/>
        <end position="56"/>
    </location>
</feature>
<dbReference type="EMBL" id="CBSX010000036">
    <property type="protein sequence ID" value="CDH04579.1"/>
    <property type="molecule type" value="Genomic_DNA"/>
</dbReference>
<sequence length="57" mass="6885">MFKHIKHSGAFHRSQTVTIQKLFPLKNEHFTFLFYIICIYSLNEIVVFPNDFICFFL</sequence>
<keyword evidence="1" id="KW-1133">Transmembrane helix</keyword>
<evidence type="ECO:0000256" key="1">
    <source>
        <dbReference type="SAM" id="Phobius"/>
    </source>
</evidence>
<dbReference type="AlphaFoldDB" id="A0A077P173"/>
<comment type="caution">
    <text evidence="2">The sequence shown here is derived from an EMBL/GenBank/DDBJ whole genome shotgun (WGS) entry which is preliminary data.</text>
</comment>
<name>A0A077P173_XENBV</name>
<dbReference type="HOGENOM" id="CLU_2995681_0_0_6"/>
<gene>
    <name evidence="2" type="ORF">XBO1_1300153</name>
</gene>
<organism evidence="2">
    <name type="scientific">Xenorhabdus bovienii str. oregonense</name>
    <dbReference type="NCBI Taxonomy" id="1398202"/>
    <lineage>
        <taxon>Bacteria</taxon>
        <taxon>Pseudomonadati</taxon>
        <taxon>Pseudomonadota</taxon>
        <taxon>Gammaproteobacteria</taxon>
        <taxon>Enterobacterales</taxon>
        <taxon>Morganellaceae</taxon>
        <taxon>Xenorhabdus</taxon>
    </lineage>
</organism>
<proteinExistence type="predicted"/>
<reference evidence="2" key="1">
    <citation type="submission" date="2013-07" db="EMBL/GenBank/DDBJ databases">
        <title>Sub-species coevolution in mutualistic symbiosis.</title>
        <authorList>
            <person name="Murfin K."/>
            <person name="Klassen J."/>
            <person name="Lee M."/>
            <person name="Forst S."/>
            <person name="Stock P."/>
            <person name="Goodrich-Blair H."/>
        </authorList>
    </citation>
    <scope>NUCLEOTIDE SEQUENCE [LARGE SCALE GENOMIC DNA]</scope>
    <source>
        <strain evidence="2">Oregonense</strain>
    </source>
</reference>
<accession>A0A077P173</accession>
<keyword evidence="1" id="KW-0472">Membrane</keyword>
<dbReference type="Proteomes" id="UP000028483">
    <property type="component" value="Unassembled WGS sequence"/>
</dbReference>
<evidence type="ECO:0000313" key="2">
    <source>
        <dbReference type="EMBL" id="CDH04579.1"/>
    </source>
</evidence>